<sequence length="72" mass="8035">MQDMFKQFRSGAIFFAVGLTMVYLANTALLPSLRQELVTLAGLILAGAGFVVAMLAQIRMIISRFLRFLRKP</sequence>
<protein>
    <submittedName>
        <fullName evidence="2">Uncharacterized protein</fullName>
    </submittedName>
</protein>
<dbReference type="KEGG" id="ttu:TERTU_0993"/>
<organism evidence="2 3">
    <name type="scientific">Teredinibacter turnerae (strain ATCC 39867 / T7901)</name>
    <dbReference type="NCBI Taxonomy" id="377629"/>
    <lineage>
        <taxon>Bacteria</taxon>
        <taxon>Pseudomonadati</taxon>
        <taxon>Pseudomonadota</taxon>
        <taxon>Gammaproteobacteria</taxon>
        <taxon>Cellvibrionales</taxon>
        <taxon>Cellvibrionaceae</taxon>
        <taxon>Teredinibacter</taxon>
    </lineage>
</organism>
<keyword evidence="1" id="KW-1133">Transmembrane helix</keyword>
<gene>
    <name evidence="2" type="ordered locus">TERTU_0993</name>
</gene>
<feature type="transmembrane region" description="Helical" evidence="1">
    <location>
        <begin position="37"/>
        <end position="62"/>
    </location>
</feature>
<feature type="transmembrane region" description="Helical" evidence="1">
    <location>
        <begin position="12"/>
        <end position="31"/>
    </location>
</feature>
<reference evidence="2 3" key="1">
    <citation type="journal article" date="2009" name="PLoS ONE">
        <title>The complete genome of Teredinibacter turnerae T7901: an intracellular endosymbiont of marine wood-boring bivalves (shipworms).</title>
        <authorList>
            <person name="Yang J.C."/>
            <person name="Madupu R."/>
            <person name="Durkin A.S."/>
            <person name="Ekborg N.A."/>
            <person name="Pedamallu C.S."/>
            <person name="Hostetler J.B."/>
            <person name="Radune D."/>
            <person name="Toms B.S."/>
            <person name="Henrissat B."/>
            <person name="Coutinho P.M."/>
            <person name="Schwarz S."/>
            <person name="Field L."/>
            <person name="Trindade-Silva A.E."/>
            <person name="Soares C.A.G."/>
            <person name="Elshahawi S."/>
            <person name="Hanora A."/>
            <person name="Schmidt E.W."/>
            <person name="Haygood M.G."/>
            <person name="Posfai J."/>
            <person name="Benner J."/>
            <person name="Madinger C."/>
            <person name="Nove J."/>
            <person name="Anton B."/>
            <person name="Chaudhary K."/>
            <person name="Foster J."/>
            <person name="Holman A."/>
            <person name="Kumar S."/>
            <person name="Lessard P.A."/>
            <person name="Luyten Y.A."/>
            <person name="Slatko B."/>
            <person name="Wood N."/>
            <person name="Wu B."/>
            <person name="Teplitski M."/>
            <person name="Mougous J.D."/>
            <person name="Ward N."/>
            <person name="Eisen J.A."/>
            <person name="Badger J.H."/>
            <person name="Distel D.L."/>
        </authorList>
    </citation>
    <scope>NUCLEOTIDE SEQUENCE [LARGE SCALE GENOMIC DNA]</scope>
    <source>
        <strain evidence="3">ATCC 39867 / T7901</strain>
    </source>
</reference>
<keyword evidence="3" id="KW-1185">Reference proteome</keyword>
<dbReference type="EMBL" id="CP001614">
    <property type="protein sequence ID" value="ACR12801.1"/>
    <property type="molecule type" value="Genomic_DNA"/>
</dbReference>
<evidence type="ECO:0000256" key="1">
    <source>
        <dbReference type="SAM" id="Phobius"/>
    </source>
</evidence>
<evidence type="ECO:0000313" key="2">
    <source>
        <dbReference type="EMBL" id="ACR12801.1"/>
    </source>
</evidence>
<dbReference type="Proteomes" id="UP000009080">
    <property type="component" value="Chromosome"/>
</dbReference>
<accession>C5BQE5</accession>
<proteinExistence type="predicted"/>
<dbReference type="HOGENOM" id="CLU_192296_0_0_6"/>
<name>C5BQE5_TERTT</name>
<keyword evidence="1" id="KW-0472">Membrane</keyword>
<dbReference type="STRING" id="377629.TERTU_0993"/>
<dbReference type="OrthoDB" id="6388783at2"/>
<dbReference type="eggNOG" id="ENOG5033F1V">
    <property type="taxonomic scope" value="Bacteria"/>
</dbReference>
<dbReference type="AlphaFoldDB" id="C5BQE5"/>
<keyword evidence="1" id="KW-0812">Transmembrane</keyword>
<evidence type="ECO:0000313" key="3">
    <source>
        <dbReference type="Proteomes" id="UP000009080"/>
    </source>
</evidence>